<evidence type="ECO:0000256" key="1">
    <source>
        <dbReference type="ARBA" id="ARBA00004651"/>
    </source>
</evidence>
<dbReference type="GO" id="GO:0050660">
    <property type="term" value="F:flavin adenine dinucleotide binding"/>
    <property type="evidence" value="ECO:0007669"/>
    <property type="project" value="InterPro"/>
</dbReference>
<evidence type="ECO:0000259" key="13">
    <source>
        <dbReference type="PROSITE" id="PS51846"/>
    </source>
</evidence>
<organism evidence="14 15">
    <name type="scientific">Roseivivax sediminis</name>
    <dbReference type="NCBI Taxonomy" id="936889"/>
    <lineage>
        <taxon>Bacteria</taxon>
        <taxon>Pseudomonadati</taxon>
        <taxon>Pseudomonadota</taxon>
        <taxon>Alphaproteobacteria</taxon>
        <taxon>Rhodobacterales</taxon>
        <taxon>Roseobacteraceae</taxon>
        <taxon>Roseivivax</taxon>
    </lineage>
</organism>
<feature type="transmembrane region" description="Helical" evidence="11">
    <location>
        <begin position="97"/>
        <end position="116"/>
    </location>
</feature>
<dbReference type="InterPro" id="IPR044751">
    <property type="entry name" value="Ion_transp-like_CBS"/>
</dbReference>
<feature type="transmembrane region" description="Helical" evidence="11">
    <location>
        <begin position="128"/>
        <end position="150"/>
    </location>
</feature>
<dbReference type="Gene3D" id="3.10.580.10">
    <property type="entry name" value="CBS-domain"/>
    <property type="match status" value="1"/>
</dbReference>
<name>A0A1I1XM61_9RHOB</name>
<keyword evidence="6 10" id="KW-1133">Transmembrane helix</keyword>
<protein>
    <submittedName>
        <fullName evidence="14">Mg2+ and Co2+ transporter CorB, contains DUF21, CBS pair, and CorC-HlyC domains</fullName>
    </submittedName>
</protein>
<proteinExistence type="inferred from homology"/>
<dbReference type="CDD" id="cd04590">
    <property type="entry name" value="CBS_pair_CorC_HlyC_assoc"/>
    <property type="match status" value="1"/>
</dbReference>
<dbReference type="PANTHER" id="PTHR22777">
    <property type="entry name" value="HEMOLYSIN-RELATED"/>
    <property type="match status" value="1"/>
</dbReference>
<dbReference type="SUPFAM" id="SSF56176">
    <property type="entry name" value="FAD-binding/transporter-associated domain-like"/>
    <property type="match status" value="1"/>
</dbReference>
<evidence type="ECO:0000256" key="7">
    <source>
        <dbReference type="ARBA" id="ARBA00023122"/>
    </source>
</evidence>
<dbReference type="InterPro" id="IPR046342">
    <property type="entry name" value="CBS_dom_sf"/>
</dbReference>
<dbReference type="OrthoDB" id="9797674at2"/>
<keyword evidence="3" id="KW-1003">Cell membrane</keyword>
<dbReference type="SUPFAM" id="SSF54631">
    <property type="entry name" value="CBS-domain pair"/>
    <property type="match status" value="1"/>
</dbReference>
<evidence type="ECO:0000256" key="4">
    <source>
        <dbReference type="ARBA" id="ARBA00022692"/>
    </source>
</evidence>
<dbReference type="AlphaFoldDB" id="A0A1I1XM61"/>
<evidence type="ECO:0000256" key="11">
    <source>
        <dbReference type="SAM" id="Phobius"/>
    </source>
</evidence>
<dbReference type="InterPro" id="IPR016169">
    <property type="entry name" value="FAD-bd_PCMH_sub2"/>
</dbReference>
<dbReference type="InterPro" id="IPR005170">
    <property type="entry name" value="Transptr-assoc_dom"/>
</dbReference>
<feature type="domain" description="CNNM transmembrane" evidence="13">
    <location>
        <begin position="6"/>
        <end position="195"/>
    </location>
</feature>
<dbReference type="Proteomes" id="UP000325289">
    <property type="component" value="Unassembled WGS sequence"/>
</dbReference>
<evidence type="ECO:0000256" key="2">
    <source>
        <dbReference type="ARBA" id="ARBA00006446"/>
    </source>
</evidence>
<keyword evidence="4 10" id="KW-0812">Transmembrane</keyword>
<keyword evidence="15" id="KW-1185">Reference proteome</keyword>
<evidence type="ECO:0000256" key="10">
    <source>
        <dbReference type="PROSITE-ProRule" id="PRU01193"/>
    </source>
</evidence>
<feature type="domain" description="CBS" evidence="12">
    <location>
        <begin position="214"/>
        <end position="276"/>
    </location>
</feature>
<evidence type="ECO:0000256" key="8">
    <source>
        <dbReference type="ARBA" id="ARBA00023136"/>
    </source>
</evidence>
<feature type="domain" description="CBS" evidence="12">
    <location>
        <begin position="289"/>
        <end position="346"/>
    </location>
</feature>
<dbReference type="Pfam" id="PF01595">
    <property type="entry name" value="CNNM"/>
    <property type="match status" value="1"/>
</dbReference>
<dbReference type="RefSeq" id="WP_149755902.1">
    <property type="nucleotide sequence ID" value="NZ_FOMS01000006.1"/>
</dbReference>
<comment type="similarity">
    <text evidence="2">Belongs to the UPF0053 family. Hemolysin C subfamily.</text>
</comment>
<dbReference type="Pfam" id="PF03471">
    <property type="entry name" value="CorC_HlyC"/>
    <property type="match status" value="1"/>
</dbReference>
<keyword evidence="8 10" id="KW-0472">Membrane</keyword>
<dbReference type="Gene3D" id="3.30.465.10">
    <property type="match status" value="1"/>
</dbReference>
<feature type="transmembrane region" description="Helical" evidence="11">
    <location>
        <begin position="66"/>
        <end position="90"/>
    </location>
</feature>
<accession>A0A1I1XM61</accession>
<keyword evidence="7 9" id="KW-0129">CBS domain</keyword>
<comment type="subcellular location">
    <subcellularLocation>
        <location evidence="1">Cell membrane</location>
        <topology evidence="1">Multi-pass membrane protein</topology>
    </subcellularLocation>
</comment>
<dbReference type="SMART" id="SM01091">
    <property type="entry name" value="CorC_HlyC"/>
    <property type="match status" value="1"/>
</dbReference>
<dbReference type="PROSITE" id="PS51846">
    <property type="entry name" value="CNNM"/>
    <property type="match status" value="1"/>
</dbReference>
<evidence type="ECO:0000256" key="3">
    <source>
        <dbReference type="ARBA" id="ARBA00022475"/>
    </source>
</evidence>
<evidence type="ECO:0000256" key="9">
    <source>
        <dbReference type="PROSITE-ProRule" id="PRU00703"/>
    </source>
</evidence>
<dbReference type="PANTHER" id="PTHR22777:SF32">
    <property type="entry name" value="UPF0053 INNER MEMBRANE PROTEIN YFJD"/>
    <property type="match status" value="1"/>
</dbReference>
<dbReference type="FunFam" id="3.10.580.10:FF:000002">
    <property type="entry name" value="Magnesium/cobalt efflux protein CorC"/>
    <property type="match status" value="1"/>
</dbReference>
<dbReference type="PROSITE" id="PS51371">
    <property type="entry name" value="CBS"/>
    <property type="match status" value="2"/>
</dbReference>
<sequence>MDAAAFDAAFWITSAAILALLVLSGFFSGSETALTAASRGKLRAAVDKGSKGAERALKITEDNESLIGSVLLGNNLVNILATSLATALFTRLLGESGVALATLIMTLLVLIFAEVLPKTYAITNPESAATRVAPVIQLAILVFAPVVGAVRRLVRLILRLFGVQTDPDSQILAVREEIAGALNLGHSEGVVDREDRDRILGALDLSERMVEEVMLHRSGIEMINADSDPSDILAQCLESSHTRLPVYKDDPENIIGLIHAKDLLRAMYRLMEGAESSMEALKSFKIADIAMPPYFVPDTTSLDDQMRQFLKRRTHFALVVDEYGALQGLITLEDILEEIVGEITDEFDPDAAPSLTRAEDGNFWIDGQMTIRDFNRATDYQLPDDEANTVAGLVIHEAQMIPTVGQAFSFHGFRFEVVSRENNRITRLKIRPLEAQLLPRAEA</sequence>
<dbReference type="InterPro" id="IPR000644">
    <property type="entry name" value="CBS_dom"/>
</dbReference>
<gene>
    <name evidence="14" type="ORF">SAMN04515678_10660</name>
</gene>
<dbReference type="GO" id="GO:0005886">
    <property type="term" value="C:plasma membrane"/>
    <property type="evidence" value="ECO:0007669"/>
    <property type="project" value="UniProtKB-SubCell"/>
</dbReference>
<dbReference type="InterPro" id="IPR036318">
    <property type="entry name" value="FAD-bd_PCMH-like_sf"/>
</dbReference>
<evidence type="ECO:0000313" key="14">
    <source>
        <dbReference type="EMBL" id="SFE08509.1"/>
    </source>
</evidence>
<keyword evidence="5" id="KW-0677">Repeat</keyword>
<dbReference type="EMBL" id="FOMS01000006">
    <property type="protein sequence ID" value="SFE08509.1"/>
    <property type="molecule type" value="Genomic_DNA"/>
</dbReference>
<reference evidence="14 15" key="1">
    <citation type="submission" date="2016-10" db="EMBL/GenBank/DDBJ databases">
        <authorList>
            <person name="Varghese N."/>
            <person name="Submissions S."/>
        </authorList>
    </citation>
    <scope>NUCLEOTIDE SEQUENCE [LARGE SCALE GENOMIC DNA]</scope>
    <source>
        <strain evidence="15">YIM D21,KCTC 23444,ACCC 10710</strain>
    </source>
</reference>
<evidence type="ECO:0000313" key="15">
    <source>
        <dbReference type="Proteomes" id="UP000325289"/>
    </source>
</evidence>
<evidence type="ECO:0000259" key="12">
    <source>
        <dbReference type="PROSITE" id="PS51371"/>
    </source>
</evidence>
<dbReference type="SMART" id="SM00116">
    <property type="entry name" value="CBS"/>
    <property type="match status" value="2"/>
</dbReference>
<evidence type="ECO:0000256" key="6">
    <source>
        <dbReference type="ARBA" id="ARBA00022989"/>
    </source>
</evidence>
<dbReference type="InterPro" id="IPR002550">
    <property type="entry name" value="CNNM"/>
</dbReference>
<evidence type="ECO:0000256" key="5">
    <source>
        <dbReference type="ARBA" id="ARBA00022737"/>
    </source>
</evidence>
<dbReference type="Pfam" id="PF00571">
    <property type="entry name" value="CBS"/>
    <property type="match status" value="2"/>
</dbReference>